<dbReference type="STRING" id="249408.BOO71_0004429"/>
<comment type="caution">
    <text evidence="2">The sequence shown here is derived from an EMBL/GenBank/DDBJ whole genome shotgun (WGS) entry which is preliminary data.</text>
</comment>
<sequence length="54" mass="6159">MRELGQRQTVTGQSINLSDRPAERKNGGAVKIERQKRPVHPPHAREFLYGVLHV</sequence>
<organism evidence="2 3">
    <name type="scientific">Deinococcus marmoris</name>
    <dbReference type="NCBI Taxonomy" id="249408"/>
    <lineage>
        <taxon>Bacteria</taxon>
        <taxon>Thermotogati</taxon>
        <taxon>Deinococcota</taxon>
        <taxon>Deinococci</taxon>
        <taxon>Deinococcales</taxon>
        <taxon>Deinococcaceae</taxon>
        <taxon>Deinococcus</taxon>
    </lineage>
</organism>
<accession>A0A1U7P190</accession>
<evidence type="ECO:0000313" key="2">
    <source>
        <dbReference type="EMBL" id="OLV18931.1"/>
    </source>
</evidence>
<evidence type="ECO:0000256" key="1">
    <source>
        <dbReference type="SAM" id="MobiDB-lite"/>
    </source>
</evidence>
<dbReference type="EMBL" id="MSTI01000050">
    <property type="protein sequence ID" value="OLV18931.1"/>
    <property type="molecule type" value="Genomic_DNA"/>
</dbReference>
<keyword evidence="3" id="KW-1185">Reference proteome</keyword>
<protein>
    <submittedName>
        <fullName evidence="2">Uncharacterized protein</fullName>
    </submittedName>
</protein>
<dbReference type="AlphaFoldDB" id="A0A1U7P190"/>
<name>A0A1U7P190_9DEIO</name>
<evidence type="ECO:0000313" key="3">
    <source>
        <dbReference type="Proteomes" id="UP000186607"/>
    </source>
</evidence>
<feature type="region of interest" description="Disordered" evidence="1">
    <location>
        <begin position="1"/>
        <end position="41"/>
    </location>
</feature>
<reference evidence="2 3" key="1">
    <citation type="submission" date="2017-01" db="EMBL/GenBank/DDBJ databases">
        <title>Genome Analysis of Deinococcus marmoris KOPRI26562.</title>
        <authorList>
            <person name="Kim J.H."/>
            <person name="Oh H.-M."/>
        </authorList>
    </citation>
    <scope>NUCLEOTIDE SEQUENCE [LARGE SCALE GENOMIC DNA]</scope>
    <source>
        <strain evidence="2 3">KOPRI26562</strain>
    </source>
</reference>
<gene>
    <name evidence="2" type="ORF">BOO71_0004429</name>
</gene>
<proteinExistence type="predicted"/>
<feature type="compositionally biased region" description="Basic and acidic residues" evidence="1">
    <location>
        <begin position="20"/>
        <end position="36"/>
    </location>
</feature>
<feature type="compositionally biased region" description="Polar residues" evidence="1">
    <location>
        <begin position="1"/>
        <end position="17"/>
    </location>
</feature>
<dbReference type="Proteomes" id="UP000186607">
    <property type="component" value="Unassembled WGS sequence"/>
</dbReference>